<dbReference type="EMBL" id="LCWF01000123">
    <property type="protein sequence ID" value="KKY18395.1"/>
    <property type="molecule type" value="Genomic_DNA"/>
</dbReference>
<dbReference type="GO" id="GO:0003729">
    <property type="term" value="F:mRNA binding"/>
    <property type="evidence" value="ECO:0007669"/>
    <property type="project" value="TreeGrafter"/>
</dbReference>
<evidence type="ECO:0000259" key="4">
    <source>
        <dbReference type="PROSITE" id="PS50102"/>
    </source>
</evidence>
<evidence type="ECO:0000313" key="5">
    <source>
        <dbReference type="EMBL" id="KKY18395.1"/>
    </source>
</evidence>
<dbReference type="Proteomes" id="UP000053317">
    <property type="component" value="Unassembled WGS sequence"/>
</dbReference>
<comment type="caution">
    <text evidence="5">The sequence shown here is derived from an EMBL/GenBank/DDBJ whole genome shotgun (WGS) entry which is preliminary data.</text>
</comment>
<dbReference type="GO" id="GO:1990904">
    <property type="term" value="C:ribonucleoprotein complex"/>
    <property type="evidence" value="ECO:0007669"/>
    <property type="project" value="TreeGrafter"/>
</dbReference>
<dbReference type="GO" id="GO:0005737">
    <property type="term" value="C:cytoplasm"/>
    <property type="evidence" value="ECO:0007669"/>
    <property type="project" value="TreeGrafter"/>
</dbReference>
<dbReference type="InterPro" id="IPR050374">
    <property type="entry name" value="RRT5_SRSF_SR"/>
</dbReference>
<dbReference type="OrthoDB" id="1049195at2759"/>
<gene>
    <name evidence="5" type="ORF">UCRPC4_g04965</name>
</gene>
<proteinExistence type="predicted"/>
<keyword evidence="1 2" id="KW-0694">RNA-binding</keyword>
<dbReference type="GO" id="GO:0005634">
    <property type="term" value="C:nucleus"/>
    <property type="evidence" value="ECO:0007669"/>
    <property type="project" value="TreeGrafter"/>
</dbReference>
<sequence length="478" mass="51564">MARSKDSQAQRRSGPDDLYALFLAGLPNNVGWQDIKDLVRKACPNIRLKHADIMKPDHGLDGVISHTIINGRDQAEKAYKYFLANGYTGKSITVSLASAEYDYQENQYAFQTIYPIKQSPAPRGKTLTNPNGPSQPTQSTVDSRRSSIAGAPYVPGMPNVYTNPAQYCNQYPSMIPQQFPTSYSFSQASITAPTAAPINPMLVMQMGAGQTPSGQTMPSPGFSPTLSGPTSTLPQSFSNLSLGPKNPLSTAPTGPTQHRTVFIRNLDSSITWQQLKDRMRTVGEVSRCEVKPENVQKGNTSQCRPPRSWGIVIFVDRSSADRAIQVFDGCEWINGYKMRVNLSRPSSHQTHHQSSKSSSSNTKPNKSFSNQKLSRGGACPPPQTNKSLSNPAKLTSSIHSDRSIANSASSTTRSSLSGGTGCGGGAPLVIDGNKARYSGTEDEDEDSSDEDEEESEEDEEGDGSEESESESGSGSSSE</sequence>
<evidence type="ECO:0000313" key="6">
    <source>
        <dbReference type="Proteomes" id="UP000053317"/>
    </source>
</evidence>
<protein>
    <submittedName>
        <fullName evidence="5">Putative rna binding protein</fullName>
    </submittedName>
</protein>
<feature type="region of interest" description="Disordered" evidence="3">
    <location>
        <begin position="208"/>
        <end position="256"/>
    </location>
</feature>
<dbReference type="SUPFAM" id="SSF54928">
    <property type="entry name" value="RNA-binding domain, RBD"/>
    <property type="match status" value="1"/>
</dbReference>
<feature type="domain" description="RRM" evidence="4">
    <location>
        <begin position="259"/>
        <end position="345"/>
    </location>
</feature>
<feature type="compositionally biased region" description="Low complexity" evidence="3">
    <location>
        <begin position="355"/>
        <end position="367"/>
    </location>
</feature>
<dbReference type="CDD" id="cd00590">
    <property type="entry name" value="RRM_SF"/>
    <property type="match status" value="1"/>
</dbReference>
<reference evidence="5 6" key="2">
    <citation type="submission" date="2015-05" db="EMBL/GenBank/DDBJ databases">
        <authorList>
            <person name="Morales-Cruz A."/>
            <person name="Amrine K.C."/>
            <person name="Cantu D."/>
        </authorList>
    </citation>
    <scope>NUCLEOTIDE SEQUENCE [LARGE SCALE GENOMIC DNA]</scope>
    <source>
        <strain evidence="5">UCRPC4</strain>
    </source>
</reference>
<dbReference type="Gene3D" id="3.30.70.330">
    <property type="match status" value="1"/>
</dbReference>
<feature type="compositionally biased region" description="Polar residues" evidence="3">
    <location>
        <begin position="384"/>
        <end position="406"/>
    </location>
</feature>
<evidence type="ECO:0000256" key="3">
    <source>
        <dbReference type="SAM" id="MobiDB-lite"/>
    </source>
</evidence>
<dbReference type="PANTHER" id="PTHR23003:SF60">
    <property type="entry name" value="RNA BINDING PROTEIN (AFU_ORTHOLOGUE AFUA_1G02950)"/>
    <property type="match status" value="1"/>
</dbReference>
<dbReference type="PANTHER" id="PTHR23003">
    <property type="entry name" value="RNA RECOGNITION MOTIF RRM DOMAIN CONTAINING PROTEIN"/>
    <property type="match status" value="1"/>
</dbReference>
<dbReference type="InterPro" id="IPR012677">
    <property type="entry name" value="Nucleotide-bd_a/b_plait_sf"/>
</dbReference>
<name>A0A0G2GNK5_PHACM</name>
<accession>A0A0G2GNK5</accession>
<dbReference type="PROSITE" id="PS50102">
    <property type="entry name" value="RRM"/>
    <property type="match status" value="1"/>
</dbReference>
<dbReference type="InterPro" id="IPR000504">
    <property type="entry name" value="RRM_dom"/>
</dbReference>
<dbReference type="SMART" id="SM00360">
    <property type="entry name" value="RRM"/>
    <property type="match status" value="1"/>
</dbReference>
<evidence type="ECO:0000256" key="2">
    <source>
        <dbReference type="PROSITE-ProRule" id="PRU00176"/>
    </source>
</evidence>
<feature type="region of interest" description="Disordered" evidence="3">
    <location>
        <begin position="119"/>
        <end position="149"/>
    </location>
</feature>
<feature type="compositionally biased region" description="Acidic residues" evidence="3">
    <location>
        <begin position="440"/>
        <end position="469"/>
    </location>
</feature>
<dbReference type="Pfam" id="PF00076">
    <property type="entry name" value="RRM_1"/>
    <property type="match status" value="1"/>
</dbReference>
<feature type="region of interest" description="Disordered" evidence="3">
    <location>
        <begin position="343"/>
        <end position="478"/>
    </location>
</feature>
<organism evidence="5 6">
    <name type="scientific">Phaeomoniella chlamydospora</name>
    <name type="common">Phaeoacremonium chlamydosporum</name>
    <dbReference type="NCBI Taxonomy" id="158046"/>
    <lineage>
        <taxon>Eukaryota</taxon>
        <taxon>Fungi</taxon>
        <taxon>Dikarya</taxon>
        <taxon>Ascomycota</taxon>
        <taxon>Pezizomycotina</taxon>
        <taxon>Eurotiomycetes</taxon>
        <taxon>Chaetothyriomycetidae</taxon>
        <taxon>Phaeomoniellales</taxon>
        <taxon>Phaeomoniellaceae</taxon>
        <taxon>Phaeomoniella</taxon>
    </lineage>
</organism>
<feature type="compositionally biased region" description="Low complexity" evidence="3">
    <location>
        <begin position="407"/>
        <end position="417"/>
    </location>
</feature>
<dbReference type="AlphaFoldDB" id="A0A0G2GNK5"/>
<dbReference type="InterPro" id="IPR035979">
    <property type="entry name" value="RBD_domain_sf"/>
</dbReference>
<feature type="compositionally biased region" description="Polar residues" evidence="3">
    <location>
        <begin position="126"/>
        <end position="141"/>
    </location>
</feature>
<reference evidence="5 6" key="1">
    <citation type="submission" date="2015-05" db="EMBL/GenBank/DDBJ databases">
        <title>Distinctive expansion of gene families associated with plant cell wall degradation and secondary metabolism in the genomes of grapevine trunk pathogens.</title>
        <authorList>
            <person name="Lawrence D.P."/>
            <person name="Travadon R."/>
            <person name="Rolshausen P.E."/>
            <person name="Baumgartner K."/>
        </authorList>
    </citation>
    <scope>NUCLEOTIDE SEQUENCE [LARGE SCALE GENOMIC DNA]</scope>
    <source>
        <strain evidence="5">UCRPC4</strain>
    </source>
</reference>
<keyword evidence="6" id="KW-1185">Reference proteome</keyword>
<evidence type="ECO:0000256" key="1">
    <source>
        <dbReference type="ARBA" id="ARBA00022884"/>
    </source>
</evidence>